<proteinExistence type="inferred from homology"/>
<dbReference type="GO" id="GO:0005634">
    <property type="term" value="C:nucleus"/>
    <property type="evidence" value="ECO:0007669"/>
    <property type="project" value="UniProtKB-SubCell"/>
</dbReference>
<dbReference type="NCBIfam" id="TIGR01565">
    <property type="entry name" value="homeo_ZF_HD"/>
    <property type="match status" value="1"/>
</dbReference>
<dbReference type="PANTHER" id="PTHR43003">
    <property type="entry name" value="DNA-3-METHYLADENINE GLYCOSYLASE"/>
    <property type="match status" value="1"/>
</dbReference>
<keyword evidence="12" id="KW-0539">Nucleus</keyword>
<evidence type="ECO:0000313" key="17">
    <source>
        <dbReference type="EMBL" id="KAG6603971.1"/>
    </source>
</evidence>
<dbReference type="InterPro" id="IPR006455">
    <property type="entry name" value="Homeodomain_ZF_HD"/>
</dbReference>
<dbReference type="FunFam" id="1.10.10.60:FF:000257">
    <property type="entry name" value="Zinc-finger homeodomain protein 2"/>
    <property type="match status" value="1"/>
</dbReference>
<organism evidence="17 18">
    <name type="scientific">Cucurbita argyrosperma subsp. sororia</name>
    <dbReference type="NCBI Taxonomy" id="37648"/>
    <lineage>
        <taxon>Eukaryota</taxon>
        <taxon>Viridiplantae</taxon>
        <taxon>Streptophyta</taxon>
        <taxon>Embryophyta</taxon>
        <taxon>Tracheophyta</taxon>
        <taxon>Spermatophyta</taxon>
        <taxon>Magnoliopsida</taxon>
        <taxon>eudicotyledons</taxon>
        <taxon>Gunneridae</taxon>
        <taxon>Pentapetalae</taxon>
        <taxon>rosids</taxon>
        <taxon>fabids</taxon>
        <taxon>Cucurbitales</taxon>
        <taxon>Cucurbitaceae</taxon>
        <taxon>Cucurbiteae</taxon>
        <taxon>Cucurbita</taxon>
    </lineage>
</organism>
<sequence>MMQRCGSYQCYSAGECSCGAFYAQQGSYFSTPAYNNYYESEHYSFDSSSPVDCTLSLGTPSTRMTEYDEKRREEQHSASNFAWDLSRTKHGHSSKTSRRSGNTGSDKSRANGDQMFSRHCANCDTTTTPLWRNGPSGPKSLCNACGIRYKKEERKAASSGQQANSMYKNEASSWLQHHSHSQKTPRFPHGITNDLNPGVAFLSWSLNDTEQPQLYYDFTIKADEFDRVISYYNLEIKSCTSSFELLKEEMISSQPIVTRRLYITPPDFLFKTQLLPTNHLPPPMARRTRRKLLLQSESQTDADPPSNISFRTTKIRKISSTQKSDKPQISTPGGGDRTRAFPNQDGPVKSLSSSDVICTAIDHLRRSDPLLIRLLDSCESPNFKSNPPFLALTKSILYQQLATKAAESIYNRFASLCGGDAAVLPDAVLGLSPQQLRVVGVSGRKASYLHDLATKFIEGSLSNSSILEMDDETLLSALTAVKGIGVWSVHMFMIFTLHRPDVLPVGDLGVRKGVQRLYGLKELPKPVEMEKLCEKWKPYRSMGAWYMWRLMEMKEIVKDDGDLKMNTANGGGVVMTHKRNPFFPPSSALLTALPKFIKVVDGGVAANEKWSWGTVIRSSYFLVFTSYLHLIRSPTKVLKLFAADRRRKDHTVPQLHFSFAATPPSTTCSRSISRTSVQGAMDNSIPLSVIRYRECLKNHAASTGGYVLDGCGEFMPNGEDGTPEASKCAACECHRNFHRKEMRDEPLSQQALLGAFFISNSVRNNGHRSDGTPVPLSRHHHLPAVPISSMMMAFGGGSNGAPDESSSEGLNMYYPSDNGARELFCQQTQLMKKRFRTKFTQEQKEKMVEFAERLGWKIQKHDELEMQQFCDEVGVRRQVFKVWMHNKKQAMKKKHM</sequence>
<dbReference type="InterPro" id="IPR006456">
    <property type="entry name" value="ZF_HD_homeobox_Cys/His_dimer"/>
</dbReference>
<keyword evidence="10" id="KW-0804">Transcription</keyword>
<feature type="compositionally biased region" description="Polar residues" evidence="14">
    <location>
        <begin position="295"/>
        <end position="331"/>
    </location>
</feature>
<dbReference type="GO" id="GO:0008725">
    <property type="term" value="F:DNA-3-methyladenine glycosylase activity"/>
    <property type="evidence" value="ECO:0007669"/>
    <property type="project" value="TreeGrafter"/>
</dbReference>
<evidence type="ECO:0000313" key="18">
    <source>
        <dbReference type="Proteomes" id="UP000685013"/>
    </source>
</evidence>
<dbReference type="SMART" id="SM00401">
    <property type="entry name" value="ZnF_GATA"/>
    <property type="match status" value="1"/>
</dbReference>
<dbReference type="FunFam" id="1.10.340.30:FF:000004">
    <property type="entry name" value="DNA-3-methyladenine glycosylase II"/>
    <property type="match status" value="1"/>
</dbReference>
<dbReference type="Pfam" id="PF00320">
    <property type="entry name" value="GATA"/>
    <property type="match status" value="1"/>
</dbReference>
<dbReference type="InterPro" id="IPR051912">
    <property type="entry name" value="Alkylbase_DNA_Glycosylase/TA"/>
</dbReference>
<evidence type="ECO:0000256" key="1">
    <source>
        <dbReference type="ARBA" id="ARBA00004123"/>
    </source>
</evidence>
<dbReference type="NCBIfam" id="TIGR01566">
    <property type="entry name" value="ZF_HD_prot_N"/>
    <property type="match status" value="1"/>
</dbReference>
<feature type="non-terminal residue" evidence="17">
    <location>
        <position position="1"/>
    </location>
</feature>
<comment type="similarity">
    <text evidence="2">Belongs to the alkylbase DNA glycosidase AlkA family.</text>
</comment>
<dbReference type="GO" id="GO:0008270">
    <property type="term" value="F:zinc ion binding"/>
    <property type="evidence" value="ECO:0007669"/>
    <property type="project" value="UniProtKB-KW"/>
</dbReference>
<evidence type="ECO:0000256" key="3">
    <source>
        <dbReference type="ARBA" id="ARBA00022723"/>
    </source>
</evidence>
<keyword evidence="18" id="KW-1185">Reference proteome</keyword>
<dbReference type="SMART" id="SM00478">
    <property type="entry name" value="ENDO3c"/>
    <property type="match status" value="1"/>
</dbReference>
<dbReference type="InterPro" id="IPR000679">
    <property type="entry name" value="Znf_GATA"/>
</dbReference>
<dbReference type="Proteomes" id="UP000685013">
    <property type="component" value="Chromosome 3"/>
</dbReference>
<feature type="region of interest" description="Disordered" evidence="14">
    <location>
        <begin position="64"/>
        <end position="113"/>
    </location>
</feature>
<gene>
    <name evidence="17" type="primary">ZHD6</name>
    <name evidence="17" type="ORF">SDJN03_04580</name>
</gene>
<feature type="domain" description="ZF-HD dimerization-type" evidence="16">
    <location>
        <begin position="692"/>
        <end position="741"/>
    </location>
</feature>
<keyword evidence="3" id="KW-0479">Metal-binding</keyword>
<evidence type="ECO:0000256" key="8">
    <source>
        <dbReference type="ARBA" id="ARBA00023125"/>
    </source>
</evidence>
<keyword evidence="4" id="KW-0227">DNA damage</keyword>
<dbReference type="GO" id="GO:0032131">
    <property type="term" value="F:alkylated DNA binding"/>
    <property type="evidence" value="ECO:0007669"/>
    <property type="project" value="TreeGrafter"/>
</dbReference>
<evidence type="ECO:0000259" key="15">
    <source>
        <dbReference type="PROSITE" id="PS50114"/>
    </source>
</evidence>
<keyword evidence="5 13" id="KW-0863">Zinc-finger</keyword>
<evidence type="ECO:0000256" key="5">
    <source>
        <dbReference type="ARBA" id="ARBA00022771"/>
    </source>
</evidence>
<feature type="region of interest" description="Disordered" evidence="14">
    <location>
        <begin position="295"/>
        <end position="350"/>
    </location>
</feature>
<evidence type="ECO:0000256" key="4">
    <source>
        <dbReference type="ARBA" id="ARBA00022763"/>
    </source>
</evidence>
<dbReference type="GO" id="GO:0043916">
    <property type="term" value="F:DNA-7-methylguanine glycosylase activity"/>
    <property type="evidence" value="ECO:0007669"/>
    <property type="project" value="TreeGrafter"/>
</dbReference>
<evidence type="ECO:0000256" key="9">
    <source>
        <dbReference type="ARBA" id="ARBA00023155"/>
    </source>
</evidence>
<dbReference type="PROSITE" id="PS50114">
    <property type="entry name" value="GATA_ZN_FINGER_2"/>
    <property type="match status" value="1"/>
</dbReference>
<accession>A0AAV6NXN3</accession>
<dbReference type="CDD" id="cd00056">
    <property type="entry name" value="ENDO3c"/>
    <property type="match status" value="1"/>
</dbReference>
<evidence type="ECO:0000256" key="10">
    <source>
        <dbReference type="ARBA" id="ARBA00023163"/>
    </source>
</evidence>
<keyword evidence="11" id="KW-0234">DNA repair</keyword>
<dbReference type="Pfam" id="PF00730">
    <property type="entry name" value="HhH-GPD"/>
    <property type="match status" value="1"/>
</dbReference>
<comment type="subcellular location">
    <subcellularLocation>
        <location evidence="1">Nucleus</location>
    </subcellularLocation>
</comment>
<feature type="compositionally biased region" description="Basic residues" evidence="14">
    <location>
        <begin position="88"/>
        <end position="98"/>
    </location>
</feature>
<dbReference type="GO" id="GO:0006285">
    <property type="term" value="P:base-excision repair, AP site formation"/>
    <property type="evidence" value="ECO:0007669"/>
    <property type="project" value="TreeGrafter"/>
</dbReference>
<evidence type="ECO:0000256" key="6">
    <source>
        <dbReference type="ARBA" id="ARBA00022833"/>
    </source>
</evidence>
<protein>
    <submittedName>
        <fullName evidence="17">Zinc-finger homeodomain protein 6</fullName>
    </submittedName>
</protein>
<dbReference type="PROSITE" id="PS00344">
    <property type="entry name" value="GATA_ZN_FINGER_1"/>
    <property type="match status" value="1"/>
</dbReference>
<reference evidence="17 18" key="1">
    <citation type="journal article" date="2021" name="Hortic Res">
        <title>The domestication of Cucurbita argyrosperma as revealed by the genome of its wild relative.</title>
        <authorList>
            <person name="Barrera-Redondo J."/>
            <person name="Sanchez-de la Vega G."/>
            <person name="Aguirre-Liguori J.A."/>
            <person name="Castellanos-Morales G."/>
            <person name="Gutierrez-Guerrero Y.T."/>
            <person name="Aguirre-Dugua X."/>
            <person name="Aguirre-Planter E."/>
            <person name="Tenaillon M.I."/>
            <person name="Lira-Saade R."/>
            <person name="Eguiarte L.E."/>
        </authorList>
    </citation>
    <scope>NUCLEOTIDE SEQUENCE [LARGE SCALE GENOMIC DNA]</scope>
    <source>
        <strain evidence="17">JBR-2021</strain>
    </source>
</reference>
<dbReference type="Pfam" id="PF04770">
    <property type="entry name" value="ZF-HD_dimer"/>
    <property type="match status" value="1"/>
</dbReference>
<dbReference type="EMBL" id="JAGKQH010000003">
    <property type="protein sequence ID" value="KAG6603971.1"/>
    <property type="molecule type" value="Genomic_DNA"/>
</dbReference>
<dbReference type="PANTHER" id="PTHR43003:SF8">
    <property type="entry name" value="HHH-GPD DOMAIN-CONTAINING PROTEIN"/>
    <property type="match status" value="1"/>
</dbReference>
<evidence type="ECO:0000256" key="12">
    <source>
        <dbReference type="ARBA" id="ARBA00023242"/>
    </source>
</evidence>
<dbReference type="PROSITE" id="PS51523">
    <property type="entry name" value="ZF_HD_DIMER"/>
    <property type="match status" value="1"/>
</dbReference>
<comment type="caution">
    <text evidence="17">The sequence shown here is derived from an EMBL/GenBank/DDBJ whole genome shotgun (WGS) entry which is preliminary data.</text>
</comment>
<evidence type="ECO:0000256" key="2">
    <source>
        <dbReference type="ARBA" id="ARBA00010817"/>
    </source>
</evidence>
<evidence type="ECO:0000259" key="16">
    <source>
        <dbReference type="PROSITE" id="PS51523"/>
    </source>
</evidence>
<dbReference type="GO" id="GO:0043565">
    <property type="term" value="F:sequence-specific DNA binding"/>
    <property type="evidence" value="ECO:0007669"/>
    <property type="project" value="InterPro"/>
</dbReference>
<feature type="compositionally biased region" description="Basic and acidic residues" evidence="14">
    <location>
        <begin position="65"/>
        <end position="76"/>
    </location>
</feature>
<dbReference type="CDD" id="cd00202">
    <property type="entry name" value="ZnF_GATA"/>
    <property type="match status" value="1"/>
</dbReference>
<dbReference type="AlphaFoldDB" id="A0AAV6NXN3"/>
<feature type="domain" description="GATA-type" evidence="15">
    <location>
        <begin position="114"/>
        <end position="150"/>
    </location>
</feature>
<keyword evidence="6" id="KW-0862">Zinc</keyword>
<dbReference type="InterPro" id="IPR003265">
    <property type="entry name" value="HhH-GPD_domain"/>
</dbReference>
<name>A0AAV6NXN3_9ROSI</name>
<dbReference type="GO" id="GO:0006355">
    <property type="term" value="P:regulation of DNA-templated transcription"/>
    <property type="evidence" value="ECO:0007669"/>
    <property type="project" value="InterPro"/>
</dbReference>
<keyword evidence="8 17" id="KW-0238">DNA-binding</keyword>
<dbReference type="GO" id="GO:0006307">
    <property type="term" value="P:DNA alkylation repair"/>
    <property type="evidence" value="ECO:0007669"/>
    <property type="project" value="TreeGrafter"/>
</dbReference>
<evidence type="ECO:0000256" key="11">
    <source>
        <dbReference type="ARBA" id="ARBA00023204"/>
    </source>
</evidence>
<keyword evidence="7" id="KW-0805">Transcription regulation</keyword>
<dbReference type="GO" id="GO:0032993">
    <property type="term" value="C:protein-DNA complex"/>
    <property type="evidence" value="ECO:0007669"/>
    <property type="project" value="TreeGrafter"/>
</dbReference>
<evidence type="ECO:0000256" key="14">
    <source>
        <dbReference type="SAM" id="MobiDB-lite"/>
    </source>
</evidence>
<evidence type="ECO:0000256" key="13">
    <source>
        <dbReference type="PROSITE-ProRule" id="PRU00094"/>
    </source>
</evidence>
<evidence type="ECO:0000256" key="7">
    <source>
        <dbReference type="ARBA" id="ARBA00023015"/>
    </source>
</evidence>
<keyword evidence="9 17" id="KW-0371">Homeobox</keyword>